<comment type="caution">
    <text evidence="5">The sequence shown here is derived from an EMBL/GenBank/DDBJ whole genome shotgun (WGS) entry which is preliminary data.</text>
</comment>
<protein>
    <submittedName>
        <fullName evidence="5">tRNA splicing endonuclease subunit</fullName>
    </submittedName>
</protein>
<dbReference type="Pfam" id="PF12928">
    <property type="entry name" value="tRNA_int_end_N2"/>
    <property type="match status" value="1"/>
</dbReference>
<evidence type="ECO:0000256" key="3">
    <source>
        <dbReference type="SAM" id="MobiDB-lite"/>
    </source>
</evidence>
<keyword evidence="2" id="KW-0819">tRNA processing</keyword>
<dbReference type="Proteomes" id="UP001456524">
    <property type="component" value="Unassembled WGS sequence"/>
</dbReference>
<comment type="similarity">
    <text evidence="1">Belongs to the SEN54 family.</text>
</comment>
<evidence type="ECO:0000256" key="1">
    <source>
        <dbReference type="ARBA" id="ARBA00005736"/>
    </source>
</evidence>
<keyword evidence="5" id="KW-0540">Nuclease</keyword>
<feature type="compositionally biased region" description="Basic residues" evidence="3">
    <location>
        <begin position="408"/>
        <end position="427"/>
    </location>
</feature>
<name>A0ABR1XU17_9PEZI</name>
<evidence type="ECO:0000256" key="2">
    <source>
        <dbReference type="ARBA" id="ARBA00022694"/>
    </source>
</evidence>
<accession>A0ABR1XU17</accession>
<gene>
    <name evidence="5" type="ORF">IWX90DRAFT_223108</name>
</gene>
<proteinExistence type="inferred from homology"/>
<dbReference type="InterPro" id="IPR024336">
    <property type="entry name" value="tRNA_splic_suSen54_N"/>
</dbReference>
<dbReference type="InterPro" id="IPR024337">
    <property type="entry name" value="tRNA_splic_suSen54"/>
</dbReference>
<dbReference type="PANTHER" id="PTHR21027">
    <property type="entry name" value="TRNA-SPLICING ENDONUCLEASE SUBUNIT SEN54"/>
    <property type="match status" value="1"/>
</dbReference>
<dbReference type="PANTHER" id="PTHR21027:SF1">
    <property type="entry name" value="TRNA-SPLICING ENDONUCLEASE SUBUNIT SEN54"/>
    <property type="match status" value="1"/>
</dbReference>
<feature type="region of interest" description="Disordered" evidence="3">
    <location>
        <begin position="399"/>
        <end position="427"/>
    </location>
</feature>
<reference evidence="5 6" key="1">
    <citation type="journal article" date="2022" name="G3 (Bethesda)">
        <title>Enemy or ally: a genomic approach to elucidate the lifestyle of Phyllosticta citrichinaensis.</title>
        <authorList>
            <person name="Buijs V.A."/>
            <person name="Groenewald J.Z."/>
            <person name="Haridas S."/>
            <person name="LaButti K.M."/>
            <person name="Lipzen A."/>
            <person name="Martin F.M."/>
            <person name="Barry K."/>
            <person name="Grigoriev I.V."/>
            <person name="Crous P.W."/>
            <person name="Seidl M.F."/>
        </authorList>
    </citation>
    <scope>NUCLEOTIDE SEQUENCE [LARGE SCALE GENOMIC DNA]</scope>
    <source>
        <strain evidence="5 6">CBS 129764</strain>
    </source>
</reference>
<keyword evidence="5" id="KW-0378">Hydrolase</keyword>
<dbReference type="EMBL" id="JBBWUH010000005">
    <property type="protein sequence ID" value="KAK8166771.1"/>
    <property type="molecule type" value="Genomic_DNA"/>
</dbReference>
<feature type="domain" description="tRNA-splicing endonuclease subunit Sen54 N-terminal" evidence="4">
    <location>
        <begin position="95"/>
        <end position="162"/>
    </location>
</feature>
<keyword evidence="5" id="KW-0255">Endonuclease</keyword>
<evidence type="ECO:0000259" key="4">
    <source>
        <dbReference type="Pfam" id="PF12928"/>
    </source>
</evidence>
<sequence>MGISPPRPIPFAAQRLILGFTTMSDIDEEDVPQISNQNAEQIDLSDETQDFRFLSSLSITENGTSGLPKRGEKDFEPHSTSLQASALEASRLAMHAAISTTRIHNPKNHVLATYDPVSNMAYVDSIKGQAFRTVGKYVDGKMALFPEEMLYLLERGSLDVRWPAAEDEAEGLPMSLQGAYATCLGMEEAIGGNLTMERYVVYAGLKRSGYIVTRAESWDGTKVLNRGGEVQQSSTLGLFGSLWRRIFGATSSTKSSLGPLVSPGLYRNIGDVYRLLEVIPFHDPTAAAEFSPRESSVDPFHIAYLVYKPSPGWKKSNPGPPDFRVSVINARETAVPAVHQLNDLLACTPYQPPPNQGHVYQKVKHGYRNVIIAVVDQGIVSYIRVADAGFGHQKLYESTPRSAAAKRGGIRGRGRGGGRGRGRGRGR</sequence>
<dbReference type="GO" id="GO:0004519">
    <property type="term" value="F:endonuclease activity"/>
    <property type="evidence" value="ECO:0007669"/>
    <property type="project" value="UniProtKB-KW"/>
</dbReference>
<evidence type="ECO:0000313" key="5">
    <source>
        <dbReference type="EMBL" id="KAK8166771.1"/>
    </source>
</evidence>
<evidence type="ECO:0000313" key="6">
    <source>
        <dbReference type="Proteomes" id="UP001456524"/>
    </source>
</evidence>
<keyword evidence="6" id="KW-1185">Reference proteome</keyword>
<organism evidence="5 6">
    <name type="scientific">Phyllosticta citrichinensis</name>
    <dbReference type="NCBI Taxonomy" id="1130410"/>
    <lineage>
        <taxon>Eukaryota</taxon>
        <taxon>Fungi</taxon>
        <taxon>Dikarya</taxon>
        <taxon>Ascomycota</taxon>
        <taxon>Pezizomycotina</taxon>
        <taxon>Dothideomycetes</taxon>
        <taxon>Dothideomycetes incertae sedis</taxon>
        <taxon>Botryosphaeriales</taxon>
        <taxon>Phyllostictaceae</taxon>
        <taxon>Phyllosticta</taxon>
    </lineage>
</organism>